<keyword evidence="2" id="KW-0812">Transmembrane</keyword>
<sequence>MMDIDRKGKTEKAKEEKTKEKEESGSIVNVSHHITNRKSTLAKLFNFVTLYFILYDIFVVDGPFKKKNRKSVVNAQSSEDKDY</sequence>
<dbReference type="InParanoid" id="A0A1X7THP1"/>
<keyword evidence="2" id="KW-0472">Membrane</keyword>
<organism evidence="3">
    <name type="scientific">Amphimedon queenslandica</name>
    <name type="common">Sponge</name>
    <dbReference type="NCBI Taxonomy" id="400682"/>
    <lineage>
        <taxon>Eukaryota</taxon>
        <taxon>Metazoa</taxon>
        <taxon>Porifera</taxon>
        <taxon>Demospongiae</taxon>
        <taxon>Heteroscleromorpha</taxon>
        <taxon>Haplosclerida</taxon>
        <taxon>Niphatidae</taxon>
        <taxon>Amphimedon</taxon>
    </lineage>
</organism>
<keyword evidence="2" id="KW-1133">Transmembrane helix</keyword>
<accession>A0A1X7THP1</accession>
<proteinExistence type="predicted"/>
<protein>
    <submittedName>
        <fullName evidence="3">Uncharacterized protein</fullName>
    </submittedName>
</protein>
<evidence type="ECO:0000256" key="1">
    <source>
        <dbReference type="SAM" id="MobiDB-lite"/>
    </source>
</evidence>
<feature type="region of interest" description="Disordered" evidence="1">
    <location>
        <begin position="1"/>
        <end position="26"/>
    </location>
</feature>
<evidence type="ECO:0000256" key="2">
    <source>
        <dbReference type="SAM" id="Phobius"/>
    </source>
</evidence>
<name>A0A1X7THP1_AMPQE</name>
<feature type="transmembrane region" description="Helical" evidence="2">
    <location>
        <begin position="41"/>
        <end position="60"/>
    </location>
</feature>
<feature type="compositionally biased region" description="Basic and acidic residues" evidence="1">
    <location>
        <begin position="1"/>
        <end position="24"/>
    </location>
</feature>
<evidence type="ECO:0000313" key="3">
    <source>
        <dbReference type="EnsemblMetazoa" id="Aqu2.1.14243_001"/>
    </source>
</evidence>
<dbReference type="AlphaFoldDB" id="A0A1X7THP1"/>
<reference evidence="3" key="1">
    <citation type="submission" date="2017-05" db="UniProtKB">
        <authorList>
            <consortium name="EnsemblMetazoa"/>
        </authorList>
    </citation>
    <scope>IDENTIFICATION</scope>
</reference>
<dbReference type="EnsemblMetazoa" id="Aqu2.1.14243_001">
    <property type="protein sequence ID" value="Aqu2.1.14243_001"/>
    <property type="gene ID" value="Aqu2.1.14243"/>
</dbReference>